<dbReference type="PANTHER" id="PTHR12214:SF0">
    <property type="entry name" value="LD29489P"/>
    <property type="match status" value="1"/>
</dbReference>
<dbReference type="GO" id="GO:0003677">
    <property type="term" value="F:DNA binding"/>
    <property type="evidence" value="ECO:0007669"/>
    <property type="project" value="InterPro"/>
</dbReference>
<accession>A0A183EX22</accession>
<protein>
    <submittedName>
        <fullName evidence="3">Mediator of RNA polymerase II transcription subunit 23</fullName>
    </submittedName>
</protein>
<dbReference type="InterPro" id="IPR012890">
    <property type="entry name" value="GCFC2-like"/>
</dbReference>
<comment type="subcellular location">
    <subcellularLocation>
        <location evidence="1">Nucleus</location>
    </subcellularLocation>
</comment>
<sequence>LFIRLELIDWDPIESDDRPVHTMRWYEDLIGCAATSSNINTEHPVIVSLVPLCIEKVVLWKITDLVRERWDPLSQRHCRNLALLLNQLIDECPTLMVSSRPVQKLLQTICQRAQEAIDEDLFVPLYSKQYVFFLRGSIYLDFSY</sequence>
<dbReference type="WBParaSite" id="GPUH_0002554301-mRNA-1">
    <property type="protein sequence ID" value="GPUH_0002554301-mRNA-1"/>
    <property type="gene ID" value="GPUH_0002554301"/>
</dbReference>
<evidence type="ECO:0000256" key="2">
    <source>
        <dbReference type="ARBA" id="ARBA00023242"/>
    </source>
</evidence>
<name>A0A183EX22_9BILA</name>
<dbReference type="GO" id="GO:0005634">
    <property type="term" value="C:nucleus"/>
    <property type="evidence" value="ECO:0007669"/>
    <property type="project" value="UniProtKB-SubCell"/>
</dbReference>
<evidence type="ECO:0000256" key="1">
    <source>
        <dbReference type="ARBA" id="ARBA00004123"/>
    </source>
</evidence>
<reference evidence="3" key="1">
    <citation type="submission" date="2016-06" db="UniProtKB">
        <authorList>
            <consortium name="WormBaseParasite"/>
        </authorList>
    </citation>
    <scope>IDENTIFICATION</scope>
</reference>
<proteinExistence type="predicted"/>
<dbReference type="GO" id="GO:0000398">
    <property type="term" value="P:mRNA splicing, via spliceosome"/>
    <property type="evidence" value="ECO:0007669"/>
    <property type="project" value="InterPro"/>
</dbReference>
<keyword evidence="2" id="KW-0539">Nucleus</keyword>
<evidence type="ECO:0000313" key="3">
    <source>
        <dbReference type="WBParaSite" id="GPUH_0002554301-mRNA-1"/>
    </source>
</evidence>
<dbReference type="PANTHER" id="PTHR12214">
    <property type="entry name" value="GC-RICH SEQUENCE DNA-BINDING FACTOR"/>
    <property type="match status" value="1"/>
</dbReference>
<organism evidence="3">
    <name type="scientific">Gongylonema pulchrum</name>
    <dbReference type="NCBI Taxonomy" id="637853"/>
    <lineage>
        <taxon>Eukaryota</taxon>
        <taxon>Metazoa</taxon>
        <taxon>Ecdysozoa</taxon>
        <taxon>Nematoda</taxon>
        <taxon>Chromadorea</taxon>
        <taxon>Rhabditida</taxon>
        <taxon>Spirurina</taxon>
        <taxon>Spiruromorpha</taxon>
        <taxon>Spiruroidea</taxon>
        <taxon>Gongylonematidae</taxon>
        <taxon>Gongylonema</taxon>
    </lineage>
</organism>
<dbReference type="AlphaFoldDB" id="A0A183EX22"/>